<evidence type="ECO:0000313" key="3">
    <source>
        <dbReference type="Proteomes" id="UP000217895"/>
    </source>
</evidence>
<protein>
    <recommendedName>
        <fullName evidence="1">LSDAT prokaryote domain-containing protein</fullName>
    </recommendedName>
</protein>
<evidence type="ECO:0000259" key="1">
    <source>
        <dbReference type="Pfam" id="PF18171"/>
    </source>
</evidence>
<dbReference type="EMBL" id="AP018203">
    <property type="protein sequence ID" value="BAY53669.1"/>
    <property type="molecule type" value="Genomic_DNA"/>
</dbReference>
<name>A0A1Z4JA79_LEPBY</name>
<feature type="domain" description="LSDAT prokaryote" evidence="1">
    <location>
        <begin position="38"/>
        <end position="230"/>
    </location>
</feature>
<dbReference type="GO" id="GO:0099604">
    <property type="term" value="F:ligand-gated calcium channel activity"/>
    <property type="evidence" value="ECO:0007669"/>
    <property type="project" value="TreeGrafter"/>
</dbReference>
<sequence>MSTPFVVKFQSHEAAIATVQSLQEMKAAIADMSISVNRPVLVVIGGASKISAADYELIQQLFVKVLAPIAQKWQAAIVDGGTDTGVMQLMGRARQQIQGTFPLMGIAPVGLATLPGQGIDSEHAAPLEPHHSHFLLVPGSNWGDESSWLAAAASEIAQSAPSVTVLLNGGEITWEDALQNVTVQQRPLIVISGSGRAADLITAGLRGEPTDDRAIPLIDSGRVQAIELTDLHQLGKTIEAMFAANPVDAG</sequence>
<dbReference type="InterPro" id="IPR041482">
    <property type="entry name" value="LSDAT_prok"/>
</dbReference>
<dbReference type="Proteomes" id="UP000217895">
    <property type="component" value="Chromosome"/>
</dbReference>
<dbReference type="PANTHER" id="PTHR13800">
    <property type="entry name" value="TRANSIENT RECEPTOR POTENTIAL CATION CHANNEL, SUBFAMILY M, MEMBER 6"/>
    <property type="match status" value="1"/>
</dbReference>
<dbReference type="Pfam" id="PF18171">
    <property type="entry name" value="LSDAT_prok"/>
    <property type="match status" value="1"/>
</dbReference>
<organism evidence="2 3">
    <name type="scientific">Leptolyngbya boryana NIES-2135</name>
    <dbReference type="NCBI Taxonomy" id="1973484"/>
    <lineage>
        <taxon>Bacteria</taxon>
        <taxon>Bacillati</taxon>
        <taxon>Cyanobacteriota</taxon>
        <taxon>Cyanophyceae</taxon>
        <taxon>Leptolyngbyales</taxon>
        <taxon>Leptolyngbyaceae</taxon>
        <taxon>Leptolyngbya group</taxon>
        <taxon>Leptolyngbya</taxon>
    </lineage>
</organism>
<reference evidence="2 3" key="1">
    <citation type="submission" date="2017-06" db="EMBL/GenBank/DDBJ databases">
        <title>Genome sequencing of cyanobaciteial culture collection at National Institute for Environmental Studies (NIES).</title>
        <authorList>
            <person name="Hirose Y."/>
            <person name="Shimura Y."/>
            <person name="Fujisawa T."/>
            <person name="Nakamura Y."/>
            <person name="Kawachi M."/>
        </authorList>
    </citation>
    <scope>NUCLEOTIDE SEQUENCE [LARGE SCALE GENOMIC DNA]</scope>
    <source>
        <strain evidence="2 3">NIES-2135</strain>
    </source>
</reference>
<gene>
    <name evidence="2" type="ORF">NIES2135_04790</name>
</gene>
<dbReference type="AlphaFoldDB" id="A0A1Z4JA79"/>
<dbReference type="InterPro" id="IPR050927">
    <property type="entry name" value="TRPM"/>
</dbReference>
<keyword evidence="3" id="KW-1185">Reference proteome</keyword>
<dbReference type="PANTHER" id="PTHR13800:SF12">
    <property type="entry name" value="TRANSIENT RECEPTOR POTENTIAL CATION CHANNEL SUBFAMILY M MEMBER-LIKE 2"/>
    <property type="match status" value="1"/>
</dbReference>
<evidence type="ECO:0000313" key="2">
    <source>
        <dbReference type="EMBL" id="BAY53669.1"/>
    </source>
</evidence>
<proteinExistence type="predicted"/>
<dbReference type="GO" id="GO:0005886">
    <property type="term" value="C:plasma membrane"/>
    <property type="evidence" value="ECO:0007669"/>
    <property type="project" value="TreeGrafter"/>
</dbReference>
<accession>A0A1Z4JA79</accession>